<comment type="caution">
    <text evidence="7">The sequence shown here is derived from an EMBL/GenBank/DDBJ whole genome shotgun (WGS) entry which is preliminary data.</text>
</comment>
<evidence type="ECO:0000256" key="2">
    <source>
        <dbReference type="ARBA" id="ARBA00022448"/>
    </source>
</evidence>
<dbReference type="AlphaFoldDB" id="A0A8J3C9N3"/>
<reference evidence="7" key="2">
    <citation type="submission" date="2020-09" db="EMBL/GenBank/DDBJ databases">
        <authorList>
            <person name="Sun Q."/>
            <person name="Zhou Y."/>
        </authorList>
    </citation>
    <scope>NUCLEOTIDE SEQUENCE</scope>
    <source>
        <strain evidence="7">CGMCC 4.5737</strain>
    </source>
</reference>
<dbReference type="GO" id="GO:0005886">
    <property type="term" value="C:plasma membrane"/>
    <property type="evidence" value="ECO:0007669"/>
    <property type="project" value="UniProtKB-SubCell"/>
</dbReference>
<reference evidence="7" key="1">
    <citation type="journal article" date="2014" name="Int. J. Syst. Evol. Microbiol.">
        <title>Complete genome sequence of Corynebacterium casei LMG S-19264T (=DSM 44701T), isolated from a smear-ripened cheese.</title>
        <authorList>
            <consortium name="US DOE Joint Genome Institute (JGI-PGF)"/>
            <person name="Walter F."/>
            <person name="Albersmeier A."/>
            <person name="Kalinowski J."/>
            <person name="Ruckert C."/>
        </authorList>
    </citation>
    <scope>NUCLEOTIDE SEQUENCE</scope>
    <source>
        <strain evidence="7">CGMCC 4.5737</strain>
    </source>
</reference>
<dbReference type="Gene3D" id="3.40.50.300">
    <property type="entry name" value="P-loop containing nucleotide triphosphate hydrolases"/>
    <property type="match status" value="1"/>
</dbReference>
<comment type="subcellular location">
    <subcellularLocation>
        <location evidence="1">Cell membrane</location>
        <topology evidence="1">Peripheral membrane protein</topology>
    </subcellularLocation>
</comment>
<dbReference type="EMBL" id="BMMK01000016">
    <property type="protein sequence ID" value="GGM61066.1"/>
    <property type="molecule type" value="Genomic_DNA"/>
</dbReference>
<dbReference type="InterPro" id="IPR003593">
    <property type="entry name" value="AAA+_ATPase"/>
</dbReference>
<evidence type="ECO:0000256" key="4">
    <source>
        <dbReference type="ARBA" id="ARBA00022840"/>
    </source>
</evidence>
<keyword evidence="5" id="KW-0046">Antibiotic resistance</keyword>
<proteinExistence type="predicted"/>
<feature type="domain" description="ABC transporter" evidence="6">
    <location>
        <begin position="10"/>
        <end position="233"/>
    </location>
</feature>
<dbReference type="GO" id="GO:0046677">
    <property type="term" value="P:response to antibiotic"/>
    <property type="evidence" value="ECO:0007669"/>
    <property type="project" value="UniProtKB-KW"/>
</dbReference>
<dbReference type="InterPro" id="IPR050763">
    <property type="entry name" value="ABC_transporter_ATP-binding"/>
</dbReference>
<dbReference type="SMART" id="SM00382">
    <property type="entry name" value="AAA"/>
    <property type="match status" value="1"/>
</dbReference>
<name>A0A8J3C9N3_9PSEU</name>
<dbReference type="SUPFAM" id="SSF52540">
    <property type="entry name" value="P-loop containing nucleoside triphosphate hydrolases"/>
    <property type="match status" value="1"/>
</dbReference>
<evidence type="ECO:0000313" key="7">
    <source>
        <dbReference type="EMBL" id="GGM61066.1"/>
    </source>
</evidence>
<dbReference type="InterPro" id="IPR027417">
    <property type="entry name" value="P-loop_NTPase"/>
</dbReference>
<evidence type="ECO:0000313" key="8">
    <source>
        <dbReference type="Proteomes" id="UP000637578"/>
    </source>
</evidence>
<keyword evidence="4 7" id="KW-0067">ATP-binding</keyword>
<dbReference type="Proteomes" id="UP000637578">
    <property type="component" value="Unassembled WGS sequence"/>
</dbReference>
<dbReference type="GO" id="GO:0005524">
    <property type="term" value="F:ATP binding"/>
    <property type="evidence" value="ECO:0007669"/>
    <property type="project" value="UniProtKB-KW"/>
</dbReference>
<keyword evidence="2" id="KW-0813">Transport</keyword>
<sequence length="302" mass="31851">MTPVRVGTAITLRGLRKRYGDVVAVDGVDLVVAPGEVVALLGPNGAGKSTTIDMLLGLTAPDDGDVSVFGLAPHEAVTRGVVGAMLQEAALPEDATVAEVVGMVGSLHDDPLPTAEVLRRSGIVDVANRRCAKLSGGQRQRTRFAIALVGNPDLLVLDEPTTAMDVSARKEFWTSMREFTDQGRTVLFATHYLEEAEEFADRVVLMRGGKIVADGTVAAVREAASGRTVRATLPGADRERLAALPGVTAASVRGDRIELVCTDADAAARALLIEFPRAKDLEVSSVGLEAAFLALTSEQEQR</sequence>
<organism evidence="7 8">
    <name type="scientific">Longimycelium tulufanense</name>
    <dbReference type="NCBI Taxonomy" id="907463"/>
    <lineage>
        <taxon>Bacteria</taxon>
        <taxon>Bacillati</taxon>
        <taxon>Actinomycetota</taxon>
        <taxon>Actinomycetes</taxon>
        <taxon>Pseudonocardiales</taxon>
        <taxon>Pseudonocardiaceae</taxon>
        <taxon>Longimycelium</taxon>
    </lineage>
</organism>
<dbReference type="PANTHER" id="PTHR42711">
    <property type="entry name" value="ABC TRANSPORTER ATP-BINDING PROTEIN"/>
    <property type="match status" value="1"/>
</dbReference>
<dbReference type="RefSeq" id="WP_189059201.1">
    <property type="nucleotide sequence ID" value="NZ_BMMK01000016.1"/>
</dbReference>
<keyword evidence="3" id="KW-0547">Nucleotide-binding</keyword>
<keyword evidence="8" id="KW-1185">Reference proteome</keyword>
<evidence type="ECO:0000259" key="6">
    <source>
        <dbReference type="PROSITE" id="PS50893"/>
    </source>
</evidence>
<protein>
    <submittedName>
        <fullName evidence="7">ABC transporter ATP-binding protein</fullName>
    </submittedName>
</protein>
<evidence type="ECO:0000256" key="5">
    <source>
        <dbReference type="ARBA" id="ARBA00023251"/>
    </source>
</evidence>
<dbReference type="InterPro" id="IPR003439">
    <property type="entry name" value="ABC_transporter-like_ATP-bd"/>
</dbReference>
<gene>
    <name evidence="7" type="ORF">GCM10012275_35150</name>
</gene>
<evidence type="ECO:0000256" key="3">
    <source>
        <dbReference type="ARBA" id="ARBA00022741"/>
    </source>
</evidence>
<evidence type="ECO:0000256" key="1">
    <source>
        <dbReference type="ARBA" id="ARBA00004202"/>
    </source>
</evidence>
<dbReference type="CDD" id="cd03230">
    <property type="entry name" value="ABC_DR_subfamily_A"/>
    <property type="match status" value="1"/>
</dbReference>
<accession>A0A8J3C9N3</accession>
<dbReference type="GO" id="GO:0016887">
    <property type="term" value="F:ATP hydrolysis activity"/>
    <property type="evidence" value="ECO:0007669"/>
    <property type="project" value="InterPro"/>
</dbReference>
<dbReference type="Pfam" id="PF00005">
    <property type="entry name" value="ABC_tran"/>
    <property type="match status" value="1"/>
</dbReference>
<dbReference type="PROSITE" id="PS50893">
    <property type="entry name" value="ABC_TRANSPORTER_2"/>
    <property type="match status" value="1"/>
</dbReference>
<dbReference type="PANTHER" id="PTHR42711:SF17">
    <property type="entry name" value="ABC TRANSPORTER ATP-BINDING PROTEIN"/>
    <property type="match status" value="1"/>
</dbReference>